<evidence type="ECO:0000313" key="6">
    <source>
        <dbReference type="EMBL" id="TVT59934.1"/>
    </source>
</evidence>
<comment type="similarity">
    <text evidence="4 5">Belongs to the RNA methyltransferase RlmH family.</text>
</comment>
<reference evidence="6 7" key="1">
    <citation type="submission" date="2019-07" db="EMBL/GenBank/DDBJ databases">
        <title>The pathways for chlorine oxyanion respiration interact through the shared metabolite chlorate.</title>
        <authorList>
            <person name="Barnum T.P."/>
            <person name="Cheng Y."/>
            <person name="Hill K.A."/>
            <person name="Lucas L.N."/>
            <person name="Carlson H.K."/>
            <person name="Coates J.D."/>
        </authorList>
    </citation>
    <scope>NUCLEOTIDE SEQUENCE [LARGE SCALE GENOMIC DNA]</scope>
    <source>
        <strain evidence="6">BK-3</strain>
    </source>
</reference>
<dbReference type="NCBIfam" id="NF000986">
    <property type="entry name" value="PRK00103.1-4"/>
    <property type="match status" value="1"/>
</dbReference>
<dbReference type="CDD" id="cd18081">
    <property type="entry name" value="RlmH-like"/>
    <property type="match status" value="1"/>
</dbReference>
<protein>
    <recommendedName>
        <fullName evidence="5">Ribosomal RNA large subunit methyltransferase H</fullName>
        <ecNumber evidence="5">2.1.1.177</ecNumber>
    </recommendedName>
    <alternativeName>
        <fullName evidence="5">23S rRNA (pseudouridine1915-N3)-methyltransferase</fullName>
    </alternativeName>
    <alternativeName>
        <fullName evidence="5">23S rRNA m3Psi1915 methyltransferase</fullName>
    </alternativeName>
    <alternativeName>
        <fullName evidence="5">rRNA (pseudouridine-N3-)-methyltransferase RlmH</fullName>
    </alternativeName>
</protein>
<keyword evidence="1 5" id="KW-0489">Methyltransferase</keyword>
<dbReference type="Gene3D" id="3.40.1280.10">
    <property type="match status" value="1"/>
</dbReference>
<dbReference type="EMBL" id="VMRY01000003">
    <property type="protein sequence ID" value="TVT59934.1"/>
    <property type="molecule type" value="Genomic_DNA"/>
</dbReference>
<dbReference type="GO" id="GO:0070038">
    <property type="term" value="F:rRNA (pseudouridine-N3-)-methyltransferase activity"/>
    <property type="evidence" value="ECO:0007669"/>
    <property type="project" value="UniProtKB-UniRule"/>
</dbReference>
<feature type="binding site" evidence="5">
    <location>
        <position position="104"/>
    </location>
    <ligand>
        <name>S-adenosyl-L-methionine</name>
        <dbReference type="ChEBI" id="CHEBI:59789"/>
    </ligand>
</feature>
<dbReference type="AlphaFoldDB" id="A0A558DFX1"/>
<dbReference type="STRING" id="1543721.AAY24_11860"/>
<dbReference type="NCBIfam" id="TIGR00246">
    <property type="entry name" value="tRNA_RlmH_YbeA"/>
    <property type="match status" value="1"/>
</dbReference>
<dbReference type="EC" id="2.1.1.177" evidence="5"/>
<comment type="catalytic activity">
    <reaction evidence="5">
        <text>pseudouridine(1915) in 23S rRNA + S-adenosyl-L-methionine = N(3)-methylpseudouridine(1915) in 23S rRNA + S-adenosyl-L-homocysteine + H(+)</text>
        <dbReference type="Rhea" id="RHEA:42752"/>
        <dbReference type="Rhea" id="RHEA-COMP:10221"/>
        <dbReference type="Rhea" id="RHEA-COMP:10222"/>
        <dbReference type="ChEBI" id="CHEBI:15378"/>
        <dbReference type="ChEBI" id="CHEBI:57856"/>
        <dbReference type="ChEBI" id="CHEBI:59789"/>
        <dbReference type="ChEBI" id="CHEBI:65314"/>
        <dbReference type="ChEBI" id="CHEBI:74486"/>
        <dbReference type="EC" id="2.1.1.177"/>
    </reaction>
</comment>
<comment type="function">
    <text evidence="5">Specifically methylates the pseudouridine at position 1915 (m3Psi1915) in 23S rRNA.</text>
</comment>
<dbReference type="SUPFAM" id="SSF75217">
    <property type="entry name" value="alpha/beta knot"/>
    <property type="match status" value="1"/>
</dbReference>
<dbReference type="InterPro" id="IPR029028">
    <property type="entry name" value="Alpha/beta_knot_MTases"/>
</dbReference>
<evidence type="ECO:0000256" key="1">
    <source>
        <dbReference type="ARBA" id="ARBA00022603"/>
    </source>
</evidence>
<dbReference type="InterPro" id="IPR029026">
    <property type="entry name" value="tRNA_m1G_MTases_N"/>
</dbReference>
<accession>A0A558DFX1</accession>
<evidence type="ECO:0000256" key="5">
    <source>
        <dbReference type="HAMAP-Rule" id="MF_00658"/>
    </source>
</evidence>
<comment type="subcellular location">
    <subcellularLocation>
        <location evidence="5">Cytoplasm</location>
    </subcellularLocation>
</comment>
<dbReference type="PANTHER" id="PTHR33603:SF1">
    <property type="entry name" value="RIBOSOMAL RNA LARGE SUBUNIT METHYLTRANSFERASE H"/>
    <property type="match status" value="1"/>
</dbReference>
<dbReference type="Proteomes" id="UP000317355">
    <property type="component" value="Unassembled WGS sequence"/>
</dbReference>
<keyword evidence="3 5" id="KW-0949">S-adenosyl-L-methionine</keyword>
<proteinExistence type="inferred from homology"/>
<feature type="binding site" evidence="5">
    <location>
        <position position="73"/>
    </location>
    <ligand>
        <name>S-adenosyl-L-methionine</name>
        <dbReference type="ChEBI" id="CHEBI:59789"/>
    </ligand>
</feature>
<dbReference type="Pfam" id="PF02590">
    <property type="entry name" value="SPOUT_MTase"/>
    <property type="match status" value="1"/>
</dbReference>
<feature type="binding site" evidence="5">
    <location>
        <begin position="123"/>
        <end position="128"/>
    </location>
    <ligand>
        <name>S-adenosyl-L-methionine</name>
        <dbReference type="ChEBI" id="CHEBI:59789"/>
    </ligand>
</feature>
<evidence type="ECO:0000256" key="4">
    <source>
        <dbReference type="ARBA" id="ARBA00038303"/>
    </source>
</evidence>
<gene>
    <name evidence="5 6" type="primary">rlmH</name>
    <name evidence="6" type="ORF">FHK82_02860</name>
</gene>
<comment type="subunit">
    <text evidence="5">Homodimer.</text>
</comment>
<sequence length="156" mass="17564">MIIHLITIGNKMPRWVQEGYQEYAKRLPTECSLNLIEIAPGHRGKSADIKRTLKDEGERMLKAIPKGCRVVALDVLGKPWSTEQLSSQLGQWMNEGADIALLVGGPEGLAEACQQHADSHWSLSKLTLPHPLVRVIVSEQIYRAWSLLRNHPYHRA</sequence>
<keyword evidence="5" id="KW-0963">Cytoplasm</keyword>
<organism evidence="6 7">
    <name type="scientific">Sedimenticola thiotaurini</name>
    <dbReference type="NCBI Taxonomy" id="1543721"/>
    <lineage>
        <taxon>Bacteria</taxon>
        <taxon>Pseudomonadati</taxon>
        <taxon>Pseudomonadota</taxon>
        <taxon>Gammaproteobacteria</taxon>
        <taxon>Chromatiales</taxon>
        <taxon>Sedimenticolaceae</taxon>
        <taxon>Sedimenticola</taxon>
    </lineage>
</organism>
<name>A0A558DFX1_9GAMM</name>
<evidence type="ECO:0000313" key="7">
    <source>
        <dbReference type="Proteomes" id="UP000317355"/>
    </source>
</evidence>
<comment type="caution">
    <text evidence="6">The sequence shown here is derived from an EMBL/GenBank/DDBJ whole genome shotgun (WGS) entry which is preliminary data.</text>
</comment>
<dbReference type="GO" id="GO:0005737">
    <property type="term" value="C:cytoplasm"/>
    <property type="evidence" value="ECO:0007669"/>
    <property type="project" value="UniProtKB-SubCell"/>
</dbReference>
<keyword evidence="5" id="KW-0698">rRNA processing</keyword>
<evidence type="ECO:0000256" key="2">
    <source>
        <dbReference type="ARBA" id="ARBA00022679"/>
    </source>
</evidence>
<evidence type="ECO:0000256" key="3">
    <source>
        <dbReference type="ARBA" id="ARBA00022691"/>
    </source>
</evidence>
<dbReference type="InterPro" id="IPR003742">
    <property type="entry name" value="RlmH-like"/>
</dbReference>
<dbReference type="PIRSF" id="PIRSF004505">
    <property type="entry name" value="MT_bac"/>
    <property type="match status" value="1"/>
</dbReference>
<keyword evidence="2 5" id="KW-0808">Transferase</keyword>
<dbReference type="HAMAP" id="MF_00658">
    <property type="entry name" value="23SrRNA_methyltr_H"/>
    <property type="match status" value="1"/>
</dbReference>
<dbReference type="PANTHER" id="PTHR33603">
    <property type="entry name" value="METHYLTRANSFERASE"/>
    <property type="match status" value="1"/>
</dbReference>